<dbReference type="InterPro" id="IPR036418">
    <property type="entry name" value="Cyt_c_oxidase_su6a_sf"/>
</dbReference>
<dbReference type="AlphaFoldDB" id="A0A6U3QIP8"/>
<keyword evidence="3" id="KW-0809">Transit peptide</keyword>
<organism evidence="8">
    <name type="scientific">Ditylum brightwellii</name>
    <dbReference type="NCBI Taxonomy" id="49249"/>
    <lineage>
        <taxon>Eukaryota</taxon>
        <taxon>Sar</taxon>
        <taxon>Stramenopiles</taxon>
        <taxon>Ochrophyta</taxon>
        <taxon>Bacillariophyta</taxon>
        <taxon>Mediophyceae</taxon>
        <taxon>Lithodesmiophycidae</taxon>
        <taxon>Lithodesmiales</taxon>
        <taxon>Lithodesmiaceae</taxon>
        <taxon>Ditylum</taxon>
    </lineage>
</organism>
<evidence type="ECO:0000256" key="6">
    <source>
        <dbReference type="SAM" id="MobiDB-lite"/>
    </source>
</evidence>
<evidence type="ECO:0000256" key="1">
    <source>
        <dbReference type="ARBA" id="ARBA00004273"/>
    </source>
</evidence>
<evidence type="ECO:0000256" key="4">
    <source>
        <dbReference type="ARBA" id="ARBA00023128"/>
    </source>
</evidence>
<evidence type="ECO:0000313" key="7">
    <source>
        <dbReference type="EMBL" id="CAD9321566.1"/>
    </source>
</evidence>
<dbReference type="PANTHER" id="PTHR11504:SF0">
    <property type="entry name" value="CYTOCHROME C OXIDASE SUBUNIT"/>
    <property type="match status" value="1"/>
</dbReference>
<proteinExistence type="predicted"/>
<gene>
    <name evidence="8" type="ORF">DBRI00130_LOCUS2508</name>
    <name evidence="7" type="ORF">DBRI1063_LOCUS6566</name>
</gene>
<dbReference type="GO" id="GO:0030234">
    <property type="term" value="F:enzyme regulator activity"/>
    <property type="evidence" value="ECO:0007669"/>
    <property type="project" value="TreeGrafter"/>
</dbReference>
<dbReference type="SUPFAM" id="SSF81411">
    <property type="entry name" value="Mitochondrial cytochrome c oxidase subunit VIa"/>
    <property type="match status" value="1"/>
</dbReference>
<dbReference type="EMBL" id="HBGN01010217">
    <property type="protein sequence ID" value="CAD9321566.1"/>
    <property type="molecule type" value="Transcribed_RNA"/>
</dbReference>
<evidence type="ECO:0000313" key="8">
    <source>
        <dbReference type="EMBL" id="CAE4582987.1"/>
    </source>
</evidence>
<evidence type="ECO:0008006" key="9">
    <source>
        <dbReference type="Google" id="ProtNLM"/>
    </source>
</evidence>
<dbReference type="InterPro" id="IPR001349">
    <property type="entry name" value="Cyt_c_oxidase_su6a"/>
</dbReference>
<comment type="subcellular location">
    <subcellularLocation>
        <location evidence="1">Mitochondrion inner membrane</location>
    </subcellularLocation>
</comment>
<evidence type="ECO:0000256" key="5">
    <source>
        <dbReference type="ARBA" id="ARBA00023136"/>
    </source>
</evidence>
<evidence type="ECO:0000256" key="3">
    <source>
        <dbReference type="ARBA" id="ARBA00022946"/>
    </source>
</evidence>
<dbReference type="GO" id="GO:0006123">
    <property type="term" value="P:mitochondrial electron transport, cytochrome c to oxygen"/>
    <property type="evidence" value="ECO:0007669"/>
    <property type="project" value="TreeGrafter"/>
</dbReference>
<reference evidence="8" key="1">
    <citation type="submission" date="2021-01" db="EMBL/GenBank/DDBJ databases">
        <authorList>
            <person name="Corre E."/>
            <person name="Pelletier E."/>
            <person name="Niang G."/>
            <person name="Scheremetjew M."/>
            <person name="Finn R."/>
            <person name="Kale V."/>
            <person name="Holt S."/>
            <person name="Cochrane G."/>
            <person name="Meng A."/>
            <person name="Brown T."/>
            <person name="Cohen L."/>
        </authorList>
    </citation>
    <scope>NUCLEOTIDE SEQUENCE</scope>
    <source>
        <strain evidence="8">GSO104</strain>
        <strain evidence="7">Pop2</strain>
    </source>
</reference>
<name>A0A6U3QIP8_9STRA</name>
<keyword evidence="2" id="KW-0999">Mitochondrion inner membrane</keyword>
<dbReference type="GO" id="GO:0005743">
    <property type="term" value="C:mitochondrial inner membrane"/>
    <property type="evidence" value="ECO:0007669"/>
    <property type="project" value="UniProtKB-SubCell"/>
</dbReference>
<evidence type="ECO:0000256" key="2">
    <source>
        <dbReference type="ARBA" id="ARBA00022792"/>
    </source>
</evidence>
<sequence>MSLAAARFATSRAVRGRVATGGQRRSAQTIPRLGTEEEMKAEAVAQLRARIARQKEIESKTHKPMSEELDEMWKWVKISIMVAAPVSVLACIKDVLTIEHDHRKPGPEPDYMQIRTKPFPWECENCALFDLGCWKQCRAEKAAEAAGN</sequence>
<protein>
    <recommendedName>
        <fullName evidence="9">Cytochrome c oxidase subunit</fullName>
    </recommendedName>
</protein>
<dbReference type="EMBL" id="HBNS01003097">
    <property type="protein sequence ID" value="CAE4582987.1"/>
    <property type="molecule type" value="Transcribed_RNA"/>
</dbReference>
<accession>A0A6U3QIP8</accession>
<keyword evidence="4" id="KW-0496">Mitochondrion</keyword>
<dbReference type="Gene3D" id="4.10.95.10">
    <property type="entry name" value="Cytochrome c oxidase, subunit VIa"/>
    <property type="match status" value="1"/>
</dbReference>
<dbReference type="PANTHER" id="PTHR11504">
    <property type="entry name" value="CYTOCHROME C OXIDASE POLYPEPTIDE VIA"/>
    <property type="match status" value="1"/>
</dbReference>
<keyword evidence="5" id="KW-0472">Membrane</keyword>
<feature type="region of interest" description="Disordered" evidence="6">
    <location>
        <begin position="1"/>
        <end position="30"/>
    </location>
</feature>